<keyword evidence="3" id="KW-0479">Metal-binding</keyword>
<feature type="transmembrane region" description="Helical" evidence="6">
    <location>
        <begin position="148"/>
        <end position="170"/>
    </location>
</feature>
<proteinExistence type="inferred from homology"/>
<evidence type="ECO:0000259" key="7">
    <source>
        <dbReference type="PROSITE" id="PS51837"/>
    </source>
</evidence>
<evidence type="ECO:0000256" key="4">
    <source>
        <dbReference type="ARBA" id="ARBA00022833"/>
    </source>
</evidence>
<keyword evidence="9" id="KW-1185">Reference proteome</keyword>
<evidence type="ECO:0000313" key="8">
    <source>
        <dbReference type="EMBL" id="OMJ85770.1"/>
    </source>
</evidence>
<evidence type="ECO:0000256" key="6">
    <source>
        <dbReference type="SAM" id="Phobius"/>
    </source>
</evidence>
<evidence type="ECO:0000256" key="5">
    <source>
        <dbReference type="ARBA" id="ARBA00023136"/>
    </source>
</evidence>
<feature type="domain" description="LITAF" evidence="7">
    <location>
        <begin position="108"/>
        <end position="188"/>
    </location>
</feature>
<evidence type="ECO:0000256" key="1">
    <source>
        <dbReference type="ARBA" id="ARBA00004170"/>
    </source>
</evidence>
<dbReference type="InterPro" id="IPR006629">
    <property type="entry name" value="LITAF"/>
</dbReference>
<keyword evidence="6" id="KW-0812">Transmembrane</keyword>
<comment type="caution">
    <text evidence="8">The sequence shown here is derived from an EMBL/GenBank/DDBJ whole genome shotgun (WGS) entry which is preliminary data.</text>
</comment>
<dbReference type="InterPro" id="IPR037519">
    <property type="entry name" value="LITAF_fam"/>
</dbReference>
<dbReference type="PANTHER" id="PTHR23292">
    <property type="entry name" value="LIPOPOLYSACCHARIDE-INDUCED TUMOR NECROSIS FACTOR-ALPHA FACTOR"/>
    <property type="match status" value="1"/>
</dbReference>
<dbReference type="GO" id="GO:0008270">
    <property type="term" value="F:zinc ion binding"/>
    <property type="evidence" value="ECO:0007669"/>
    <property type="project" value="TreeGrafter"/>
</dbReference>
<protein>
    <recommendedName>
        <fullName evidence="7">LITAF domain-containing protein</fullName>
    </recommendedName>
</protein>
<dbReference type="Proteomes" id="UP000187209">
    <property type="component" value="Unassembled WGS sequence"/>
</dbReference>
<dbReference type="OrthoDB" id="4713066at2759"/>
<keyword evidence="4" id="KW-0862">Zinc</keyword>
<evidence type="ECO:0000256" key="3">
    <source>
        <dbReference type="ARBA" id="ARBA00022723"/>
    </source>
</evidence>
<comment type="subcellular location">
    <subcellularLocation>
        <location evidence="1">Membrane</location>
        <topology evidence="1">Peripheral membrane protein</topology>
    </subcellularLocation>
</comment>
<accession>A0A1R2C9X1</accession>
<reference evidence="8 9" key="1">
    <citation type="submission" date="2016-11" db="EMBL/GenBank/DDBJ databases">
        <title>The macronuclear genome of Stentor coeruleus: a giant cell with tiny introns.</title>
        <authorList>
            <person name="Slabodnick M."/>
            <person name="Ruby J.G."/>
            <person name="Reiff S.B."/>
            <person name="Swart E.C."/>
            <person name="Gosai S."/>
            <person name="Prabakaran S."/>
            <person name="Witkowska E."/>
            <person name="Larue G.E."/>
            <person name="Fisher S."/>
            <person name="Freeman R.M."/>
            <person name="Gunawardena J."/>
            <person name="Chu W."/>
            <person name="Stover N.A."/>
            <person name="Gregory B.D."/>
            <person name="Nowacki M."/>
            <person name="Derisi J."/>
            <person name="Roy S.W."/>
            <person name="Marshall W.F."/>
            <person name="Sood P."/>
        </authorList>
    </citation>
    <scope>NUCLEOTIDE SEQUENCE [LARGE SCALE GENOMIC DNA]</scope>
    <source>
        <strain evidence="8">WM001</strain>
    </source>
</reference>
<evidence type="ECO:0000313" key="9">
    <source>
        <dbReference type="Proteomes" id="UP000187209"/>
    </source>
</evidence>
<dbReference type="GO" id="GO:0016020">
    <property type="term" value="C:membrane"/>
    <property type="evidence" value="ECO:0007669"/>
    <property type="project" value="UniProtKB-SubCell"/>
</dbReference>
<dbReference type="SMART" id="SM00714">
    <property type="entry name" value="LITAF"/>
    <property type="match status" value="1"/>
</dbReference>
<organism evidence="8 9">
    <name type="scientific">Stentor coeruleus</name>
    <dbReference type="NCBI Taxonomy" id="5963"/>
    <lineage>
        <taxon>Eukaryota</taxon>
        <taxon>Sar</taxon>
        <taxon>Alveolata</taxon>
        <taxon>Ciliophora</taxon>
        <taxon>Postciliodesmatophora</taxon>
        <taxon>Heterotrichea</taxon>
        <taxon>Heterotrichida</taxon>
        <taxon>Stentoridae</taxon>
        <taxon>Stentor</taxon>
    </lineage>
</organism>
<comment type="similarity">
    <text evidence="2">Belongs to the CDIP1/LITAF family.</text>
</comment>
<dbReference type="EMBL" id="MPUH01000226">
    <property type="protein sequence ID" value="OMJ85770.1"/>
    <property type="molecule type" value="Genomic_DNA"/>
</dbReference>
<dbReference type="PROSITE" id="PS51837">
    <property type="entry name" value="LITAF"/>
    <property type="match status" value="1"/>
</dbReference>
<keyword evidence="5 6" id="KW-0472">Membrane</keyword>
<dbReference type="Pfam" id="PF10601">
    <property type="entry name" value="zf-LITAF-like"/>
    <property type="match status" value="1"/>
</dbReference>
<keyword evidence="6" id="KW-1133">Transmembrane helix</keyword>
<dbReference type="PANTHER" id="PTHR23292:SF6">
    <property type="entry name" value="FI16602P1-RELATED"/>
    <property type="match status" value="1"/>
</dbReference>
<evidence type="ECO:0000256" key="2">
    <source>
        <dbReference type="ARBA" id="ARBA00005975"/>
    </source>
</evidence>
<name>A0A1R2C9X1_9CILI</name>
<sequence>MEKSVKNSNKILGKLQSYNLSSPKSSKLNIEAIEEYSNDDKTIDSIYASSTSSPMSTRALPFSNKLNKLSSPLSTFKGFFTETDSEPSETPSKLSKIISLKPNKHENCITTEAYELQTDIETPQLVWCAYCKAERTTEIEYLNNSTTFLSSVGIFLMGGVLGCFLVPYAINSCKTPKVLCSKCKHRLN</sequence>
<dbReference type="AlphaFoldDB" id="A0A1R2C9X1"/>
<gene>
    <name evidence="8" type="ORF">SteCoe_12836</name>
</gene>